<dbReference type="Proteomes" id="UP000800094">
    <property type="component" value="Unassembled WGS sequence"/>
</dbReference>
<gene>
    <name evidence="3" type="ORF">BU26DRAFT_520825</name>
</gene>
<sequence length="288" mass="33422">MELDTFGSVRYMDRLELYKTEKPYVSSLEPWNVPGAKSNNLSTTPTEVAIRNMRPVLQDFSIHCQGFQAATMPTSMKEADFYDSNLVESTYYDECEVFLKRQFGAEKVQFFDNTLRRVDREDSDPFRQLQSIQTLTAAADVHVDQTPASAYRRIKNLFGEEADTLREGRFQILNIWRPLFTPLYDHPLCLCDYRSTDPSDFIETDMPSPQWIGELYQVARNPAHKWWFLPGMMDQEVLIIKCFDSLAEEQEGTIAKCTPHCSFVWKETPQGTRPRESLEVRAVIWSPN</sequence>
<dbReference type="InterPro" id="IPR044053">
    <property type="entry name" value="AsaB-like"/>
</dbReference>
<evidence type="ECO:0000313" key="3">
    <source>
        <dbReference type="EMBL" id="KAF2247760.1"/>
    </source>
</evidence>
<protein>
    <submittedName>
        <fullName evidence="3">Uncharacterized protein</fullName>
    </submittedName>
</protein>
<dbReference type="GeneID" id="54582715"/>
<dbReference type="PANTHER" id="PTHR34598:SF3">
    <property type="entry name" value="OXIDOREDUCTASE AN1597"/>
    <property type="match status" value="1"/>
</dbReference>
<name>A0A6A6IDW6_9PLEO</name>
<evidence type="ECO:0000256" key="1">
    <source>
        <dbReference type="ARBA" id="ARBA00023002"/>
    </source>
</evidence>
<keyword evidence="1" id="KW-0560">Oxidoreductase</keyword>
<evidence type="ECO:0000256" key="2">
    <source>
        <dbReference type="ARBA" id="ARBA00023604"/>
    </source>
</evidence>
<dbReference type="OrthoDB" id="412788at2759"/>
<dbReference type="EMBL" id="ML987197">
    <property type="protein sequence ID" value="KAF2247760.1"/>
    <property type="molecule type" value="Genomic_DNA"/>
</dbReference>
<accession>A0A6A6IDW6</accession>
<organism evidence="3 4">
    <name type="scientific">Trematosphaeria pertusa</name>
    <dbReference type="NCBI Taxonomy" id="390896"/>
    <lineage>
        <taxon>Eukaryota</taxon>
        <taxon>Fungi</taxon>
        <taxon>Dikarya</taxon>
        <taxon>Ascomycota</taxon>
        <taxon>Pezizomycotina</taxon>
        <taxon>Dothideomycetes</taxon>
        <taxon>Pleosporomycetidae</taxon>
        <taxon>Pleosporales</taxon>
        <taxon>Massarineae</taxon>
        <taxon>Trematosphaeriaceae</taxon>
        <taxon>Trematosphaeria</taxon>
    </lineage>
</organism>
<dbReference type="RefSeq" id="XP_033682764.1">
    <property type="nucleotide sequence ID" value="XM_033829385.1"/>
</dbReference>
<dbReference type="GO" id="GO:0016491">
    <property type="term" value="F:oxidoreductase activity"/>
    <property type="evidence" value="ECO:0007669"/>
    <property type="project" value="UniProtKB-KW"/>
</dbReference>
<proteinExistence type="inferred from homology"/>
<dbReference type="NCBIfam" id="NF041278">
    <property type="entry name" value="CmcJ_NvfI_EfuI"/>
    <property type="match status" value="1"/>
</dbReference>
<comment type="similarity">
    <text evidence="2">Belongs to the asaB hydroxylase/desaturase family.</text>
</comment>
<keyword evidence="4" id="KW-1185">Reference proteome</keyword>
<dbReference type="PANTHER" id="PTHR34598">
    <property type="entry name" value="BLL6449 PROTEIN"/>
    <property type="match status" value="1"/>
</dbReference>
<reference evidence="3" key="1">
    <citation type="journal article" date="2020" name="Stud. Mycol.">
        <title>101 Dothideomycetes genomes: a test case for predicting lifestyles and emergence of pathogens.</title>
        <authorList>
            <person name="Haridas S."/>
            <person name="Albert R."/>
            <person name="Binder M."/>
            <person name="Bloem J."/>
            <person name="Labutti K."/>
            <person name="Salamov A."/>
            <person name="Andreopoulos B."/>
            <person name="Baker S."/>
            <person name="Barry K."/>
            <person name="Bills G."/>
            <person name="Bluhm B."/>
            <person name="Cannon C."/>
            <person name="Castanera R."/>
            <person name="Culley D."/>
            <person name="Daum C."/>
            <person name="Ezra D."/>
            <person name="Gonzalez J."/>
            <person name="Henrissat B."/>
            <person name="Kuo A."/>
            <person name="Liang C."/>
            <person name="Lipzen A."/>
            <person name="Lutzoni F."/>
            <person name="Magnuson J."/>
            <person name="Mondo S."/>
            <person name="Nolan M."/>
            <person name="Ohm R."/>
            <person name="Pangilinan J."/>
            <person name="Park H.-J."/>
            <person name="Ramirez L."/>
            <person name="Alfaro M."/>
            <person name="Sun H."/>
            <person name="Tritt A."/>
            <person name="Yoshinaga Y."/>
            <person name="Zwiers L.-H."/>
            <person name="Turgeon B."/>
            <person name="Goodwin S."/>
            <person name="Spatafora J."/>
            <person name="Crous P."/>
            <person name="Grigoriev I."/>
        </authorList>
    </citation>
    <scope>NUCLEOTIDE SEQUENCE</scope>
    <source>
        <strain evidence="3">CBS 122368</strain>
    </source>
</reference>
<dbReference type="AlphaFoldDB" id="A0A6A6IDW6"/>
<evidence type="ECO:0000313" key="4">
    <source>
        <dbReference type="Proteomes" id="UP000800094"/>
    </source>
</evidence>